<evidence type="ECO:0000259" key="5">
    <source>
        <dbReference type="PROSITE" id="PS51352"/>
    </source>
</evidence>
<evidence type="ECO:0000313" key="6">
    <source>
        <dbReference type="EMBL" id="MEL1243156.1"/>
    </source>
</evidence>
<dbReference type="InterPro" id="IPR036249">
    <property type="entry name" value="Thioredoxin-like_sf"/>
</dbReference>
<dbReference type="EMBL" id="JBBYHR010000001">
    <property type="protein sequence ID" value="MEL1243156.1"/>
    <property type="molecule type" value="Genomic_DNA"/>
</dbReference>
<dbReference type="SUPFAM" id="SSF52833">
    <property type="entry name" value="Thioredoxin-like"/>
    <property type="match status" value="1"/>
</dbReference>
<dbReference type="RefSeq" id="WP_341695474.1">
    <property type="nucleotide sequence ID" value="NZ_JBBYHR010000001.1"/>
</dbReference>
<evidence type="ECO:0000256" key="1">
    <source>
        <dbReference type="ARBA" id="ARBA00004196"/>
    </source>
</evidence>
<evidence type="ECO:0000256" key="2">
    <source>
        <dbReference type="ARBA" id="ARBA00022748"/>
    </source>
</evidence>
<accession>A0ABU9HSL7</accession>
<keyword evidence="2" id="KW-0201">Cytochrome c-type biogenesis</keyword>
<feature type="transmembrane region" description="Helical" evidence="4">
    <location>
        <begin position="226"/>
        <end position="249"/>
    </location>
</feature>
<reference evidence="6 7" key="1">
    <citation type="submission" date="2024-04" db="EMBL/GenBank/DDBJ databases">
        <title>Flavobacterium sp. DGU11 16S ribosomal RNA gene Genome sequencing and assembly.</title>
        <authorList>
            <person name="Park S."/>
        </authorList>
    </citation>
    <scope>NUCLEOTIDE SEQUENCE [LARGE SCALE GENOMIC DNA]</scope>
    <source>
        <strain evidence="6 7">DGU11</strain>
    </source>
</reference>
<feature type="transmembrane region" description="Helical" evidence="4">
    <location>
        <begin position="155"/>
        <end position="175"/>
    </location>
</feature>
<dbReference type="Gene3D" id="3.40.30.10">
    <property type="entry name" value="Glutaredoxin"/>
    <property type="match status" value="1"/>
</dbReference>
<evidence type="ECO:0000256" key="4">
    <source>
        <dbReference type="SAM" id="Phobius"/>
    </source>
</evidence>
<keyword evidence="4" id="KW-1133">Transmembrane helix</keyword>
<evidence type="ECO:0000313" key="7">
    <source>
        <dbReference type="Proteomes" id="UP001464555"/>
    </source>
</evidence>
<dbReference type="Pfam" id="PF12730">
    <property type="entry name" value="ABC2_membrane_4"/>
    <property type="match status" value="1"/>
</dbReference>
<organism evidence="6 7">
    <name type="scientific">Flavobacterium arundinis</name>
    <dbReference type="NCBI Taxonomy" id="3139143"/>
    <lineage>
        <taxon>Bacteria</taxon>
        <taxon>Pseudomonadati</taxon>
        <taxon>Bacteroidota</taxon>
        <taxon>Flavobacteriia</taxon>
        <taxon>Flavobacteriales</taxon>
        <taxon>Flavobacteriaceae</taxon>
        <taxon>Flavobacterium</taxon>
    </lineage>
</organism>
<sequence>MQNFITALKAEHIKKRGTGIYYLSVILGAITPIIITLVEFFEDVKPGRVMPYNYYMAFIEKGLEAFTQFFFPLLIIITVSRITQLDHKNGGWQLMETQPMRKVSIYFSKFTVILIANLIAILTYFVVSYLGAFIVSLVIDMPKDATIEFAFGEMLMLFGRLFLASLFLSAFQYLISVLMSSFIWSILIGFFLLLLFIFLNALNVVPDWYPMELLSKVSTYDKGSQLGYWATYSEAVSFLCAVITLYIGFEWYRHKSVKRAFFGKGMRTVKLVAVLAVFGGLLVYTLLPNTMPLHNRTVVSGKITGDAKIANVYLINTFADDTIAVIPVKDNAFHKVIDKDIVFDQYKLAFGEMANQGLVLGNKDSVYVDLKMYGQNVKSETTGTRLAENQYKESGGFQGSVVTYYMQDNMFMDNPAMITKLLVEDWENDMERSDKFKTADNYVPHEDFLEQNRKLVTIQHLNVWNAFVKKREAMYPNDATPETAEIKAMKAKVSMDNETLLGNEDYFKYVRSGLIAKNKADIDENTKALLAITKLKLGSFRDKMLYWQLNTSIKEASASEERTKLLADYGPQFADKKYYTNAAAKNNLIESLGKGMPAPFIDAMTLDGKPFDFASLKGKYVVIDVWATWCVPCREQSPKFEKFAIKYKNEPVQFVGLSIDRRIDDWFMEAKTKSKSVLQLHASNEKLFSKQYDIMGIPRFILIDKEGNFVDSEMPYPFDKAFEKLLRETLGLPEQK</sequence>
<dbReference type="InterPro" id="IPR013766">
    <property type="entry name" value="Thioredoxin_domain"/>
</dbReference>
<dbReference type="CDD" id="cd02966">
    <property type="entry name" value="TlpA_like_family"/>
    <property type="match status" value="1"/>
</dbReference>
<keyword evidence="3" id="KW-0676">Redox-active center</keyword>
<dbReference type="InterPro" id="IPR050553">
    <property type="entry name" value="Thioredoxin_ResA/DsbE_sf"/>
</dbReference>
<feature type="domain" description="Thioredoxin" evidence="5">
    <location>
        <begin position="592"/>
        <end position="734"/>
    </location>
</feature>
<feature type="transmembrane region" description="Helical" evidence="4">
    <location>
        <begin position="65"/>
        <end position="85"/>
    </location>
</feature>
<protein>
    <submittedName>
        <fullName evidence="6">Redoxin family protein</fullName>
    </submittedName>
</protein>
<keyword evidence="4" id="KW-0812">Transmembrane</keyword>
<dbReference type="PANTHER" id="PTHR42852">
    <property type="entry name" value="THIOL:DISULFIDE INTERCHANGE PROTEIN DSBE"/>
    <property type="match status" value="1"/>
</dbReference>
<feature type="transmembrane region" description="Helical" evidence="4">
    <location>
        <begin position="20"/>
        <end position="41"/>
    </location>
</feature>
<feature type="transmembrane region" description="Helical" evidence="4">
    <location>
        <begin position="182"/>
        <end position="206"/>
    </location>
</feature>
<dbReference type="CDD" id="cd21809">
    <property type="entry name" value="ABC-2_lan_permease-like"/>
    <property type="match status" value="1"/>
</dbReference>
<dbReference type="PROSITE" id="PS00194">
    <property type="entry name" value="THIOREDOXIN_1"/>
    <property type="match status" value="1"/>
</dbReference>
<keyword evidence="4" id="KW-0472">Membrane</keyword>
<dbReference type="Pfam" id="PF08534">
    <property type="entry name" value="Redoxin"/>
    <property type="match status" value="1"/>
</dbReference>
<name>A0ABU9HSL7_9FLAO</name>
<dbReference type="Proteomes" id="UP001464555">
    <property type="component" value="Unassembled WGS sequence"/>
</dbReference>
<dbReference type="PANTHER" id="PTHR42852:SF13">
    <property type="entry name" value="PROTEIN DIPZ"/>
    <property type="match status" value="1"/>
</dbReference>
<gene>
    <name evidence="6" type="ORF">AAEO56_02685</name>
</gene>
<keyword evidence="7" id="KW-1185">Reference proteome</keyword>
<dbReference type="PROSITE" id="PS51352">
    <property type="entry name" value="THIOREDOXIN_2"/>
    <property type="match status" value="1"/>
</dbReference>
<dbReference type="InterPro" id="IPR013740">
    <property type="entry name" value="Redoxin"/>
</dbReference>
<dbReference type="InterPro" id="IPR017937">
    <property type="entry name" value="Thioredoxin_CS"/>
</dbReference>
<feature type="transmembrane region" description="Helical" evidence="4">
    <location>
        <begin position="106"/>
        <end position="135"/>
    </location>
</feature>
<evidence type="ECO:0000256" key="3">
    <source>
        <dbReference type="ARBA" id="ARBA00023284"/>
    </source>
</evidence>
<comment type="caution">
    <text evidence="6">The sequence shown here is derived from an EMBL/GenBank/DDBJ whole genome shotgun (WGS) entry which is preliminary data.</text>
</comment>
<comment type="subcellular location">
    <subcellularLocation>
        <location evidence="1">Cell envelope</location>
    </subcellularLocation>
</comment>
<feature type="transmembrane region" description="Helical" evidence="4">
    <location>
        <begin position="269"/>
        <end position="287"/>
    </location>
</feature>
<proteinExistence type="predicted"/>